<dbReference type="AlphaFoldDB" id="A0A6G7Y2S3"/>
<dbReference type="KEGG" id="prv:G7070_01385"/>
<organism evidence="2 3">
    <name type="scientific">Propioniciclava coleopterorum</name>
    <dbReference type="NCBI Taxonomy" id="2714937"/>
    <lineage>
        <taxon>Bacteria</taxon>
        <taxon>Bacillati</taxon>
        <taxon>Actinomycetota</taxon>
        <taxon>Actinomycetes</taxon>
        <taxon>Propionibacteriales</taxon>
        <taxon>Propionibacteriaceae</taxon>
        <taxon>Propioniciclava</taxon>
    </lineage>
</organism>
<accession>A0A6G7Y2S3</accession>
<keyword evidence="3" id="KW-1185">Reference proteome</keyword>
<sequence length="87" mass="9566">MTTLHPDGDGVGVGGPPFLHGVREPAGARQDVDEVRTRHHLHRRIRLVAHRLPGEALDLVEVPRTLGDDPLCGRRHPPQLLIVEQVG</sequence>
<proteinExistence type="predicted"/>
<name>A0A6G7Y2S3_9ACTN</name>
<dbReference type="Proteomes" id="UP000501058">
    <property type="component" value="Chromosome"/>
</dbReference>
<feature type="region of interest" description="Disordered" evidence="1">
    <location>
        <begin position="1"/>
        <end position="34"/>
    </location>
</feature>
<dbReference type="RefSeq" id="WP_166231360.1">
    <property type="nucleotide sequence ID" value="NZ_CP049865.1"/>
</dbReference>
<evidence type="ECO:0000313" key="2">
    <source>
        <dbReference type="EMBL" id="QIK71184.1"/>
    </source>
</evidence>
<evidence type="ECO:0000256" key="1">
    <source>
        <dbReference type="SAM" id="MobiDB-lite"/>
    </source>
</evidence>
<evidence type="ECO:0000313" key="3">
    <source>
        <dbReference type="Proteomes" id="UP000501058"/>
    </source>
</evidence>
<protein>
    <submittedName>
        <fullName evidence="2">Uncharacterized protein</fullName>
    </submittedName>
</protein>
<dbReference type="EMBL" id="CP049865">
    <property type="protein sequence ID" value="QIK71184.1"/>
    <property type="molecule type" value="Genomic_DNA"/>
</dbReference>
<gene>
    <name evidence="2" type="ORF">G7070_01385</name>
</gene>
<reference evidence="2 3" key="1">
    <citation type="submission" date="2020-03" db="EMBL/GenBank/DDBJ databases">
        <title>Propioniciclava sp. nov., isolated from Hydrophilus acuminatus.</title>
        <authorList>
            <person name="Hyun D.-W."/>
            <person name="Bae J.-W."/>
        </authorList>
    </citation>
    <scope>NUCLEOTIDE SEQUENCE [LARGE SCALE GENOMIC DNA]</scope>
    <source>
        <strain evidence="2 3">HDW11</strain>
    </source>
</reference>